<gene>
    <name evidence="2" type="ORF">EKPJFOCH_4236</name>
</gene>
<reference evidence="2" key="2">
    <citation type="submission" date="2021-08" db="EMBL/GenBank/DDBJ databases">
        <authorList>
            <person name="Tani A."/>
            <person name="Ola A."/>
            <person name="Ogura Y."/>
            <person name="Katsura K."/>
            <person name="Hayashi T."/>
        </authorList>
    </citation>
    <scope>NUCLEOTIDE SEQUENCE</scope>
    <source>
        <strain evidence="2">DSM 23674</strain>
    </source>
</reference>
<evidence type="ECO:0000313" key="2">
    <source>
        <dbReference type="EMBL" id="GJE57718.1"/>
    </source>
</evidence>
<feature type="signal peptide" evidence="1">
    <location>
        <begin position="1"/>
        <end position="32"/>
    </location>
</feature>
<dbReference type="RefSeq" id="WP_306424655.1">
    <property type="nucleotide sequence ID" value="NZ_BPRA01000028.1"/>
</dbReference>
<name>A0ABQ4TQS2_9HYPH</name>
<keyword evidence="1" id="KW-0732">Signal</keyword>
<evidence type="ECO:0000256" key="1">
    <source>
        <dbReference type="SAM" id="SignalP"/>
    </source>
</evidence>
<dbReference type="InterPro" id="IPR058110">
    <property type="entry name" value="GCG_CRPN_dom"/>
</dbReference>
<comment type="caution">
    <text evidence="2">The sequence shown here is derived from an EMBL/GenBank/DDBJ whole genome shotgun (WGS) entry which is preliminary data.</text>
</comment>
<proteinExistence type="predicted"/>
<keyword evidence="3" id="KW-1185">Reference proteome</keyword>
<sequence length="115" mass="13000">MTKEAVRAPTLLRRLLPAALLAAGLAAPLASAGTAEARDGCGLGGHRGFYGYCRPNLGPRVFYRPYAFRPAFYGPRRFGWGGPRWHRWGGYRHVGWGHRGWGHQGWGHRGWHHRW</sequence>
<evidence type="ECO:0008006" key="4">
    <source>
        <dbReference type="Google" id="ProtNLM"/>
    </source>
</evidence>
<reference evidence="2" key="1">
    <citation type="journal article" date="2021" name="Front. Microbiol.">
        <title>Comprehensive Comparative Genomics and Phenotyping of Methylobacterium Species.</title>
        <authorList>
            <person name="Alessa O."/>
            <person name="Ogura Y."/>
            <person name="Fujitani Y."/>
            <person name="Takami H."/>
            <person name="Hayashi T."/>
            <person name="Sahin N."/>
            <person name="Tani A."/>
        </authorList>
    </citation>
    <scope>NUCLEOTIDE SEQUENCE</scope>
    <source>
        <strain evidence="2">DSM 23674</strain>
    </source>
</reference>
<evidence type="ECO:0000313" key="3">
    <source>
        <dbReference type="Proteomes" id="UP001055101"/>
    </source>
</evidence>
<dbReference type="EMBL" id="BPRA01000028">
    <property type="protein sequence ID" value="GJE57718.1"/>
    <property type="molecule type" value="Genomic_DNA"/>
</dbReference>
<dbReference type="Proteomes" id="UP001055101">
    <property type="component" value="Unassembled WGS sequence"/>
</dbReference>
<feature type="chain" id="PRO_5046730268" description="Sulfur globule protein" evidence="1">
    <location>
        <begin position="33"/>
        <end position="115"/>
    </location>
</feature>
<protein>
    <recommendedName>
        <fullName evidence="4">Sulfur globule protein</fullName>
    </recommendedName>
</protein>
<accession>A0ABQ4TQS2</accession>
<dbReference type="NCBIfam" id="NF047412">
    <property type="entry name" value="sig_GCG_CRPN_rpt"/>
    <property type="match status" value="1"/>
</dbReference>
<organism evidence="2 3">
    <name type="scientific">Methylobacterium thuringiense</name>
    <dbReference type="NCBI Taxonomy" id="1003091"/>
    <lineage>
        <taxon>Bacteria</taxon>
        <taxon>Pseudomonadati</taxon>
        <taxon>Pseudomonadota</taxon>
        <taxon>Alphaproteobacteria</taxon>
        <taxon>Hyphomicrobiales</taxon>
        <taxon>Methylobacteriaceae</taxon>
        <taxon>Methylobacterium</taxon>
    </lineage>
</organism>